<evidence type="ECO:0000259" key="4">
    <source>
        <dbReference type="Pfam" id="PF07786"/>
    </source>
</evidence>
<feature type="domain" description="DUF418" evidence="3">
    <location>
        <begin position="330"/>
        <end position="434"/>
    </location>
</feature>
<dbReference type="InterPro" id="IPR007349">
    <property type="entry name" value="DUF418"/>
</dbReference>
<feature type="region of interest" description="Disordered" evidence="1">
    <location>
        <begin position="1"/>
        <end position="47"/>
    </location>
</feature>
<dbReference type="EMBL" id="JACYXT010000035">
    <property type="protein sequence ID" value="MBD9729984.1"/>
    <property type="molecule type" value="Genomic_DNA"/>
</dbReference>
<evidence type="ECO:0000259" key="3">
    <source>
        <dbReference type="Pfam" id="PF04235"/>
    </source>
</evidence>
<dbReference type="InterPro" id="IPR012429">
    <property type="entry name" value="HGSNAT_cat"/>
</dbReference>
<feature type="transmembrane region" description="Helical" evidence="2">
    <location>
        <begin position="400"/>
        <end position="421"/>
    </location>
</feature>
<organism evidence="5 6">
    <name type="scientific">Streptomyces caniscabiei</name>
    <dbReference type="NCBI Taxonomy" id="2746961"/>
    <lineage>
        <taxon>Bacteria</taxon>
        <taxon>Bacillati</taxon>
        <taxon>Actinomycetota</taxon>
        <taxon>Actinomycetes</taxon>
        <taxon>Kitasatosporales</taxon>
        <taxon>Streptomycetaceae</taxon>
        <taxon>Streptomyces</taxon>
    </lineage>
</organism>
<feature type="transmembrane region" description="Helical" evidence="2">
    <location>
        <begin position="336"/>
        <end position="354"/>
    </location>
</feature>
<feature type="transmembrane region" description="Helical" evidence="2">
    <location>
        <begin position="123"/>
        <end position="142"/>
    </location>
</feature>
<dbReference type="InterPro" id="IPR052529">
    <property type="entry name" value="Bact_Transport_Assoc"/>
</dbReference>
<feature type="compositionally biased region" description="Low complexity" evidence="1">
    <location>
        <begin position="293"/>
        <end position="308"/>
    </location>
</feature>
<evidence type="ECO:0000256" key="1">
    <source>
        <dbReference type="SAM" id="MobiDB-lite"/>
    </source>
</evidence>
<feature type="transmembrane region" description="Helical" evidence="2">
    <location>
        <begin position="172"/>
        <end position="196"/>
    </location>
</feature>
<feature type="transmembrane region" description="Helical" evidence="2">
    <location>
        <begin position="216"/>
        <end position="241"/>
    </location>
</feature>
<evidence type="ECO:0000256" key="2">
    <source>
        <dbReference type="SAM" id="Phobius"/>
    </source>
</evidence>
<feature type="transmembrane region" description="Helical" evidence="2">
    <location>
        <begin position="91"/>
        <end position="111"/>
    </location>
</feature>
<feature type="transmembrane region" description="Helical" evidence="2">
    <location>
        <begin position="366"/>
        <end position="388"/>
    </location>
</feature>
<dbReference type="Proteomes" id="UP000661025">
    <property type="component" value="Unassembled WGS sequence"/>
</dbReference>
<reference evidence="5" key="1">
    <citation type="submission" date="2020-09" db="EMBL/GenBank/DDBJ databases">
        <title>Streptomyces canutascabiei sp. nov., which causes potato common scab and is distributed across the world.</title>
        <authorList>
            <person name="Nguyen H.P."/>
            <person name="Weisberg A.J."/>
            <person name="Chang J.H."/>
            <person name="Clarke C.R."/>
        </authorList>
    </citation>
    <scope>NUCLEOTIDE SEQUENCE</scope>
    <source>
        <strain evidence="5">ID-01-6.2a</strain>
    </source>
</reference>
<protein>
    <submittedName>
        <fullName evidence="5">DUF418 domain-containing protein</fullName>
    </submittedName>
</protein>
<keyword evidence="2" id="KW-1133">Transmembrane helix</keyword>
<feature type="transmembrane region" description="Helical" evidence="2">
    <location>
        <begin position="148"/>
        <end position="165"/>
    </location>
</feature>
<dbReference type="PANTHER" id="PTHR30590">
    <property type="entry name" value="INNER MEMBRANE PROTEIN"/>
    <property type="match status" value="1"/>
</dbReference>
<feature type="compositionally biased region" description="Low complexity" evidence="1">
    <location>
        <begin position="1"/>
        <end position="27"/>
    </location>
</feature>
<evidence type="ECO:0000313" key="5">
    <source>
        <dbReference type="EMBL" id="MBD9729984.1"/>
    </source>
</evidence>
<keyword evidence="2" id="KW-0812">Transmembrane</keyword>
<comment type="caution">
    <text evidence="5">The sequence shown here is derived from an EMBL/GenBank/DDBJ whole genome shotgun (WGS) entry which is preliminary data.</text>
</comment>
<feature type="region of interest" description="Disordered" evidence="1">
    <location>
        <begin position="282"/>
        <end position="312"/>
    </location>
</feature>
<sequence length="441" mass="45854">MSQTQPPQETQAPQETQTPQETSAPQENAPPPSRTSSESAVPASPGPSMGRLVGVDLARALAVFGMYIVHIGPPLSATTGVGSWIRYVADGHSSVLFATLAGFSLMLLAGRREPKTDLAGRQAKARIAIRAVVLLALGTVMAMEYGGVIILGFYGAYFLLALPLVKLSARTLAFIAAAFALVTPQLAFGLTSLLTASVQESINAYDPLRRLGEVGLLDLLLTGFYPALTWMSFVIAGMALGRLDLSSSTVRRRLAALGACLTVAAYGMSLLLAGNNALRSTAEDGSSSGGSGSMPPGSAAMPPGSGSMPPGGGSFPDMPASSLLSAGPHSGTTFDIIGSVGVAILVIVGATVLMDRLPRLRRLAKPVIAVGTMSLTAYVGHFVAQSVLSTPAGTSTQQSWLPLIMYVLGAIVFATVWSRFFRRGPLEYLLNAATKPAKHIR</sequence>
<gene>
    <name evidence="5" type="ORF">IHE70_43840</name>
</gene>
<dbReference type="Pfam" id="PF07786">
    <property type="entry name" value="HGSNAT_cat"/>
    <property type="match status" value="1"/>
</dbReference>
<dbReference type="AlphaFoldDB" id="A0A927LFP2"/>
<proteinExistence type="predicted"/>
<keyword evidence="2" id="KW-0472">Membrane</keyword>
<feature type="transmembrane region" description="Helical" evidence="2">
    <location>
        <begin position="253"/>
        <end position="273"/>
    </location>
</feature>
<accession>A0A927LFP2</accession>
<dbReference type="Pfam" id="PF04235">
    <property type="entry name" value="DUF418"/>
    <property type="match status" value="1"/>
</dbReference>
<feature type="transmembrane region" description="Helical" evidence="2">
    <location>
        <begin position="52"/>
        <end position="71"/>
    </location>
</feature>
<dbReference type="PANTHER" id="PTHR30590:SF3">
    <property type="entry name" value="HYPOTHETICAL MEMBRANE SPANNING PROTEIN"/>
    <property type="match status" value="1"/>
</dbReference>
<evidence type="ECO:0000313" key="6">
    <source>
        <dbReference type="Proteomes" id="UP000661025"/>
    </source>
</evidence>
<name>A0A927LFP2_9ACTN</name>
<feature type="domain" description="Heparan-alpha-glucosaminide N-acetyltransferase catalytic" evidence="4">
    <location>
        <begin position="51"/>
        <end position="251"/>
    </location>
</feature>